<feature type="transmembrane region" description="Helical" evidence="17">
    <location>
        <begin position="155"/>
        <end position="175"/>
    </location>
</feature>
<evidence type="ECO:0000256" key="4">
    <source>
        <dbReference type="ARBA" id="ARBA00010459"/>
    </source>
</evidence>
<dbReference type="Gene3D" id="1.20.120.550">
    <property type="entry name" value="Membrane associated eicosanoid/glutathione metabolism-like domain"/>
    <property type="match status" value="2"/>
</dbReference>
<feature type="transmembrane region" description="Helical" evidence="17">
    <location>
        <begin position="99"/>
        <end position="118"/>
    </location>
</feature>
<dbReference type="KEGG" id="bman:114248959"/>
<proteinExistence type="inferred from homology"/>
<dbReference type="Pfam" id="PF01124">
    <property type="entry name" value="MAPEG"/>
    <property type="match status" value="2"/>
</dbReference>
<dbReference type="InterPro" id="IPR040162">
    <property type="entry name" value="MGST1-like"/>
</dbReference>
<evidence type="ECO:0000256" key="9">
    <source>
        <dbReference type="ARBA" id="ARBA00022824"/>
    </source>
</evidence>
<dbReference type="InterPro" id="IPR001129">
    <property type="entry name" value="Membr-assoc_MAPEG"/>
</dbReference>
<keyword evidence="13 17" id="KW-0472">Membrane</keyword>
<evidence type="ECO:0000256" key="12">
    <source>
        <dbReference type="ARBA" id="ARBA00023128"/>
    </source>
</evidence>
<comment type="catalytic activity">
    <reaction evidence="16">
        <text>RX + glutathione = an S-substituted glutathione + a halide anion + H(+)</text>
        <dbReference type="Rhea" id="RHEA:16437"/>
        <dbReference type="ChEBI" id="CHEBI:15378"/>
        <dbReference type="ChEBI" id="CHEBI:16042"/>
        <dbReference type="ChEBI" id="CHEBI:17792"/>
        <dbReference type="ChEBI" id="CHEBI:57925"/>
        <dbReference type="ChEBI" id="CHEBI:90779"/>
        <dbReference type="EC" id="2.5.1.18"/>
    </reaction>
    <physiologicalReaction direction="left-to-right" evidence="16">
        <dbReference type="Rhea" id="RHEA:16438"/>
    </physiologicalReaction>
</comment>
<dbReference type="PANTHER" id="PTHR10689">
    <property type="entry name" value="MICROSOMAL GLUTATHIONE S-TRANSFERASE 1"/>
    <property type="match status" value="1"/>
</dbReference>
<evidence type="ECO:0000256" key="10">
    <source>
        <dbReference type="ARBA" id="ARBA00022989"/>
    </source>
</evidence>
<reference evidence="19" key="1">
    <citation type="submission" date="2025-08" db="UniProtKB">
        <authorList>
            <consortium name="RefSeq"/>
        </authorList>
    </citation>
    <scope>IDENTIFICATION</scope>
    <source>
        <tissue evidence="19">Silk gland</tissue>
    </source>
</reference>
<dbReference type="AlphaFoldDB" id="A0A6J2KBA7"/>
<comment type="subcellular location">
    <subcellularLocation>
        <location evidence="3">Endoplasmic reticulum membrane</location>
        <topology evidence="3">Multi-pass membrane protein</topology>
    </subcellularLocation>
    <subcellularLocation>
        <location evidence="2">Mitochondrion outer membrane</location>
    </subcellularLocation>
</comment>
<keyword evidence="6" id="KW-0808">Transferase</keyword>
<dbReference type="InterPro" id="IPR023352">
    <property type="entry name" value="MAPEG-like_dom_sf"/>
</dbReference>
<evidence type="ECO:0000256" key="13">
    <source>
        <dbReference type="ARBA" id="ARBA00023136"/>
    </source>
</evidence>
<comment type="function">
    <text evidence="1">Conjugation of reduced glutathione to a wide number of exogenous and endogenous hydrophobic electrophiles.</text>
</comment>
<evidence type="ECO:0000256" key="6">
    <source>
        <dbReference type="ARBA" id="ARBA00022679"/>
    </source>
</evidence>
<evidence type="ECO:0000256" key="14">
    <source>
        <dbReference type="ARBA" id="ARBA00038540"/>
    </source>
</evidence>
<feature type="transmembrane region" description="Helical" evidence="17">
    <location>
        <begin position="270"/>
        <end position="291"/>
    </location>
</feature>
<feature type="transmembrane region" description="Helical" evidence="17">
    <location>
        <begin position="12"/>
        <end position="35"/>
    </location>
</feature>
<dbReference type="FunFam" id="1.20.120.550:FF:000002">
    <property type="entry name" value="Microsomal glutathione S-transferase 1"/>
    <property type="match status" value="2"/>
</dbReference>
<keyword evidence="7 17" id="KW-0812">Transmembrane</keyword>
<keyword evidence="10 17" id="KW-1133">Transmembrane helix</keyword>
<dbReference type="GeneID" id="114248959"/>
<keyword evidence="18" id="KW-1185">Reference proteome</keyword>
<evidence type="ECO:0000256" key="16">
    <source>
        <dbReference type="ARBA" id="ARBA00049385"/>
    </source>
</evidence>
<evidence type="ECO:0000256" key="11">
    <source>
        <dbReference type="ARBA" id="ARBA00022990"/>
    </source>
</evidence>
<evidence type="ECO:0000313" key="18">
    <source>
        <dbReference type="Proteomes" id="UP000504629"/>
    </source>
</evidence>
<dbReference type="Proteomes" id="UP000504629">
    <property type="component" value="Unplaced"/>
</dbReference>
<dbReference type="GO" id="GO:0005789">
    <property type="term" value="C:endoplasmic reticulum membrane"/>
    <property type="evidence" value="ECO:0007669"/>
    <property type="project" value="UniProtKB-SubCell"/>
</dbReference>
<dbReference type="PANTHER" id="PTHR10689:SF6">
    <property type="entry name" value="MICROSOMAL GLUTATHIONE S-TRANSFERASE 1"/>
    <property type="match status" value="1"/>
</dbReference>
<evidence type="ECO:0000256" key="1">
    <source>
        <dbReference type="ARBA" id="ARBA00003701"/>
    </source>
</evidence>
<sequence length="294" mass="32979">MVSLTLNNPVVQAYIVHSAILALKLLSLTVLTALARMTRRIFANPEDAKMLRGGKVKYDDPVVERIRRAHLNDLENIPAFWILGAFYVTTGPAATFATLLFRLFTVFRILHTIVYAVIPLPQPSRAIAFGIPYIIMLYMGIQVILYYVTALDPAVQSYILYSGILGLKLLAVTILTGRVRYAKKVFANEEDAKRTKGKVKYDDPDVERVRRAHLNDLENIPVFWVLGALYLTTAPEAAWATLLFRVYTAGRILHTIVYAVKPLPQPARGIAFGIPFIITVYMGFKVVTHFITAL</sequence>
<comment type="subunit">
    <text evidence="14">Homotrimer; The trimer binds only one molecule of glutathione.</text>
</comment>
<evidence type="ECO:0000256" key="2">
    <source>
        <dbReference type="ARBA" id="ARBA00004294"/>
    </source>
</evidence>
<name>A0A6J2KBA7_BOMMA</name>
<protein>
    <recommendedName>
        <fullName evidence="15">Microsomal glutathione S-transferase 1</fullName>
        <ecNumber evidence="5">2.5.1.18</ecNumber>
    </recommendedName>
</protein>
<evidence type="ECO:0000256" key="7">
    <source>
        <dbReference type="ARBA" id="ARBA00022692"/>
    </source>
</evidence>
<dbReference type="EC" id="2.5.1.18" evidence="5"/>
<evidence type="ECO:0000256" key="17">
    <source>
        <dbReference type="SAM" id="Phobius"/>
    </source>
</evidence>
<keyword evidence="8" id="KW-1000">Mitochondrion outer membrane</keyword>
<dbReference type="GO" id="GO:0004364">
    <property type="term" value="F:glutathione transferase activity"/>
    <property type="evidence" value="ECO:0007669"/>
    <property type="project" value="UniProtKB-EC"/>
</dbReference>
<evidence type="ECO:0000256" key="15">
    <source>
        <dbReference type="ARBA" id="ARBA00039397"/>
    </source>
</evidence>
<dbReference type="RefSeq" id="XP_028038207.1">
    <property type="nucleotide sequence ID" value="XM_028182406.1"/>
</dbReference>
<evidence type="ECO:0000256" key="3">
    <source>
        <dbReference type="ARBA" id="ARBA00004477"/>
    </source>
</evidence>
<evidence type="ECO:0000313" key="19">
    <source>
        <dbReference type="RefSeq" id="XP_028038207.1"/>
    </source>
</evidence>
<keyword evidence="11" id="KW-0007">Acetylation</keyword>
<dbReference type="GO" id="GO:0005741">
    <property type="term" value="C:mitochondrial outer membrane"/>
    <property type="evidence" value="ECO:0007669"/>
    <property type="project" value="UniProtKB-SubCell"/>
</dbReference>
<keyword evidence="12" id="KW-0496">Mitochondrion</keyword>
<accession>A0A6J2KBA7</accession>
<keyword evidence="9" id="KW-0256">Endoplasmic reticulum</keyword>
<feature type="transmembrane region" description="Helical" evidence="17">
    <location>
        <begin position="130"/>
        <end position="149"/>
    </location>
</feature>
<feature type="transmembrane region" description="Helical" evidence="17">
    <location>
        <begin position="74"/>
        <end position="93"/>
    </location>
</feature>
<organism evidence="18 19">
    <name type="scientific">Bombyx mandarina</name>
    <name type="common">Wild silk moth</name>
    <name type="synonym">Wild silkworm</name>
    <dbReference type="NCBI Taxonomy" id="7092"/>
    <lineage>
        <taxon>Eukaryota</taxon>
        <taxon>Metazoa</taxon>
        <taxon>Ecdysozoa</taxon>
        <taxon>Arthropoda</taxon>
        <taxon>Hexapoda</taxon>
        <taxon>Insecta</taxon>
        <taxon>Pterygota</taxon>
        <taxon>Neoptera</taxon>
        <taxon>Endopterygota</taxon>
        <taxon>Lepidoptera</taxon>
        <taxon>Glossata</taxon>
        <taxon>Ditrysia</taxon>
        <taxon>Bombycoidea</taxon>
        <taxon>Bombycidae</taxon>
        <taxon>Bombycinae</taxon>
        <taxon>Bombyx</taxon>
    </lineage>
</organism>
<evidence type="ECO:0000256" key="8">
    <source>
        <dbReference type="ARBA" id="ARBA00022787"/>
    </source>
</evidence>
<dbReference type="OrthoDB" id="193139at2759"/>
<dbReference type="SUPFAM" id="SSF161084">
    <property type="entry name" value="MAPEG domain-like"/>
    <property type="match status" value="2"/>
</dbReference>
<gene>
    <name evidence="19" type="primary">LOC114248959</name>
</gene>
<comment type="similarity">
    <text evidence="4">Belongs to the MAPEG family.</text>
</comment>
<evidence type="ECO:0000256" key="5">
    <source>
        <dbReference type="ARBA" id="ARBA00012452"/>
    </source>
</evidence>